<evidence type="ECO:0000256" key="1">
    <source>
        <dbReference type="SAM" id="Coils"/>
    </source>
</evidence>
<keyword evidence="4" id="KW-1185">Reference proteome</keyword>
<dbReference type="Proteomes" id="UP000541444">
    <property type="component" value="Unassembled WGS sequence"/>
</dbReference>
<evidence type="ECO:0000313" key="3">
    <source>
        <dbReference type="EMBL" id="KAF6144744.1"/>
    </source>
</evidence>
<feature type="compositionally biased region" description="Acidic residues" evidence="2">
    <location>
        <begin position="676"/>
        <end position="686"/>
    </location>
</feature>
<dbReference type="EMBL" id="JACGCM010002113">
    <property type="protein sequence ID" value="KAF6144744.1"/>
    <property type="molecule type" value="Genomic_DNA"/>
</dbReference>
<comment type="caution">
    <text evidence="3">The sequence shown here is derived from an EMBL/GenBank/DDBJ whole genome shotgun (WGS) entry which is preliminary data.</text>
</comment>
<protein>
    <submittedName>
        <fullName evidence="3">Uncharacterized protein</fullName>
    </submittedName>
</protein>
<reference evidence="3 4" key="1">
    <citation type="journal article" date="2020" name="IScience">
        <title>Genome Sequencing of the Endangered Kingdonia uniflora (Circaeasteraceae, Ranunculales) Reveals Potential Mechanisms of Evolutionary Specialization.</title>
        <authorList>
            <person name="Sun Y."/>
            <person name="Deng T."/>
            <person name="Zhang A."/>
            <person name="Moore M.J."/>
            <person name="Landis J.B."/>
            <person name="Lin N."/>
            <person name="Zhang H."/>
            <person name="Zhang X."/>
            <person name="Huang J."/>
            <person name="Zhang X."/>
            <person name="Sun H."/>
            <person name="Wang H."/>
        </authorList>
    </citation>
    <scope>NUCLEOTIDE SEQUENCE [LARGE SCALE GENOMIC DNA]</scope>
    <source>
        <strain evidence="3">TB1705</strain>
        <tissue evidence="3">Leaf</tissue>
    </source>
</reference>
<organism evidence="3 4">
    <name type="scientific">Kingdonia uniflora</name>
    <dbReference type="NCBI Taxonomy" id="39325"/>
    <lineage>
        <taxon>Eukaryota</taxon>
        <taxon>Viridiplantae</taxon>
        <taxon>Streptophyta</taxon>
        <taxon>Embryophyta</taxon>
        <taxon>Tracheophyta</taxon>
        <taxon>Spermatophyta</taxon>
        <taxon>Magnoliopsida</taxon>
        <taxon>Ranunculales</taxon>
        <taxon>Circaeasteraceae</taxon>
        <taxon>Kingdonia</taxon>
    </lineage>
</organism>
<feature type="compositionally biased region" description="Basic and acidic residues" evidence="2">
    <location>
        <begin position="659"/>
        <end position="675"/>
    </location>
</feature>
<evidence type="ECO:0000313" key="4">
    <source>
        <dbReference type="Proteomes" id="UP000541444"/>
    </source>
</evidence>
<accession>A0A7J7LQF9</accession>
<name>A0A7J7LQF9_9MAGN</name>
<gene>
    <name evidence="3" type="ORF">GIB67_017763</name>
</gene>
<proteinExistence type="predicted"/>
<evidence type="ECO:0000256" key="2">
    <source>
        <dbReference type="SAM" id="MobiDB-lite"/>
    </source>
</evidence>
<sequence length="686" mass="77623">MKTEDPHVKVYFNFFEASQTVVDLARKIDEMDAKINNGQKEFAEIKKHAAKFKSQNDALMAKSRNTDIARYHIHTLERLEEGLNHFVASLKDELIMKMNNQEQIRTDLVNTRNKLKRLKKKMVEKDSELKRAQDDLSSSEVIFEQLSTAVPAKDIEFWMHQGWERSKKNKSDTKVSLVQGDVVSLAAGITNLEGDTAQTQGYVADLRPINQAESDKADKKAEMNIAFTARVDNELERHKEWYKRLEDRLHRTRANFSKAVIPHAPHSDLLRVVITNFVDEFPSMRLFSVLKDFSKDEIVDLEDTIVMFELEYLMIGGSDCFHVVNPAMAHNPEITRFGAYYMENDVDSGWSCGNRRDRLKQTKEKPVSLLKIHRKPNLKKKDDLEMGDSNDQLMTLEITVFNLTSTVGELVEQLRLTKLVKASTSVKRRGHSKKKGVMEVDEDGDIAEIDSDFSNAESTQSPSVVLFGICLLFFKLRNQIEVPIICVTPEISVPIVGSPAVVVPTVGAPVIGSSCFTTEIRAAVVRWEIILYYMEILHSLGSTSSLLLRKLQNASENEQVAPEEGLKVVKDLMVDDDVEVGREVNFKAISSEYGGDLLEWKKGDNKDNDDKKDVEDKSMVVAEVAKNNLVFFNQEEIVGDVYQVSTDQTTAVSVEEQTLESKESKEEVEQNKEEVAEGNDDDDGNS</sequence>
<dbReference type="AlphaFoldDB" id="A0A7J7LQF9"/>
<keyword evidence="1" id="KW-0175">Coiled coil</keyword>
<feature type="coiled-coil region" evidence="1">
    <location>
        <begin position="101"/>
        <end position="135"/>
    </location>
</feature>
<feature type="region of interest" description="Disordered" evidence="2">
    <location>
        <begin position="653"/>
        <end position="686"/>
    </location>
</feature>